<accession>A0A3B0SM13</accession>
<name>A0A3B0SM13_9ZZZZ</name>
<evidence type="ECO:0000313" key="2">
    <source>
        <dbReference type="EMBL" id="VAW05450.1"/>
    </source>
</evidence>
<proteinExistence type="predicted"/>
<feature type="region of interest" description="Disordered" evidence="1">
    <location>
        <begin position="1"/>
        <end position="78"/>
    </location>
</feature>
<evidence type="ECO:0000256" key="1">
    <source>
        <dbReference type="SAM" id="MobiDB-lite"/>
    </source>
</evidence>
<dbReference type="EMBL" id="UOEI01000429">
    <property type="protein sequence ID" value="VAW05450.1"/>
    <property type="molecule type" value="Genomic_DNA"/>
</dbReference>
<protein>
    <submittedName>
        <fullName evidence="2">Uncharacterized protein</fullName>
    </submittedName>
</protein>
<dbReference type="AlphaFoldDB" id="A0A3B0SM13"/>
<reference evidence="2" key="1">
    <citation type="submission" date="2018-06" db="EMBL/GenBank/DDBJ databases">
        <authorList>
            <person name="Zhirakovskaya E."/>
        </authorList>
    </citation>
    <scope>NUCLEOTIDE SEQUENCE</scope>
</reference>
<organism evidence="2">
    <name type="scientific">hydrothermal vent metagenome</name>
    <dbReference type="NCBI Taxonomy" id="652676"/>
    <lineage>
        <taxon>unclassified sequences</taxon>
        <taxon>metagenomes</taxon>
        <taxon>ecological metagenomes</taxon>
    </lineage>
</organism>
<sequence>MQGRVSVRARRGSDRWSVFAKPGSQARGPPSLEDSLVPPEGGTDGGGLAVPPRSKTRLSPLKGRTEEGRTYSGRQTAD</sequence>
<gene>
    <name evidence="2" type="ORF">MNBD_ACTINO01-1545</name>
</gene>